<dbReference type="EMBL" id="KZ819321">
    <property type="protein sequence ID" value="PWN23862.1"/>
    <property type="molecule type" value="Genomic_DNA"/>
</dbReference>
<proteinExistence type="predicted"/>
<evidence type="ECO:0000313" key="2">
    <source>
        <dbReference type="Proteomes" id="UP000245942"/>
    </source>
</evidence>
<dbReference type="AlphaFoldDB" id="A0A316UF41"/>
<dbReference type="GeneID" id="37010904"/>
<dbReference type="RefSeq" id="XP_025351022.1">
    <property type="nucleotide sequence ID" value="XM_025489170.1"/>
</dbReference>
<dbReference type="Proteomes" id="UP000245942">
    <property type="component" value="Unassembled WGS sequence"/>
</dbReference>
<evidence type="ECO:0000313" key="1">
    <source>
        <dbReference type="EMBL" id="PWN23862.1"/>
    </source>
</evidence>
<sequence>MPACHALHSDFARTASSYLLLHHFEVHTHTRTSQLNIGFLFSLCSLSLSLAHNQRPRIPKNSPTSFFSTLFKGFGPSIFNFRLQSSFLLAHHYHHYHLYHHHHSHHHHHHQQYEAAPFFPPLSPSLHHLIILFS</sequence>
<keyword evidence="2" id="KW-1185">Reference proteome</keyword>
<gene>
    <name evidence="1" type="ORF">BCV69DRAFT_12410</name>
</gene>
<accession>A0A316UF41</accession>
<name>A0A316UF41_9BASI</name>
<protein>
    <submittedName>
        <fullName evidence="1">Uncharacterized protein</fullName>
    </submittedName>
</protein>
<organism evidence="1 2">
    <name type="scientific">Pseudomicrostroma glucosiphilum</name>
    <dbReference type="NCBI Taxonomy" id="1684307"/>
    <lineage>
        <taxon>Eukaryota</taxon>
        <taxon>Fungi</taxon>
        <taxon>Dikarya</taxon>
        <taxon>Basidiomycota</taxon>
        <taxon>Ustilaginomycotina</taxon>
        <taxon>Exobasidiomycetes</taxon>
        <taxon>Microstromatales</taxon>
        <taxon>Microstromatales incertae sedis</taxon>
        <taxon>Pseudomicrostroma</taxon>
    </lineage>
</organism>
<reference evidence="1 2" key="1">
    <citation type="journal article" date="2018" name="Mol. Biol. Evol.">
        <title>Broad Genomic Sampling Reveals a Smut Pathogenic Ancestry of the Fungal Clade Ustilaginomycotina.</title>
        <authorList>
            <person name="Kijpornyongpan T."/>
            <person name="Mondo S.J."/>
            <person name="Barry K."/>
            <person name="Sandor L."/>
            <person name="Lee J."/>
            <person name="Lipzen A."/>
            <person name="Pangilinan J."/>
            <person name="LaButti K."/>
            <person name="Hainaut M."/>
            <person name="Henrissat B."/>
            <person name="Grigoriev I.V."/>
            <person name="Spatafora J.W."/>
            <person name="Aime M.C."/>
        </authorList>
    </citation>
    <scope>NUCLEOTIDE SEQUENCE [LARGE SCALE GENOMIC DNA]</scope>
    <source>
        <strain evidence="1 2">MCA 4718</strain>
    </source>
</reference>